<keyword evidence="2" id="KW-1133">Transmembrane helix</keyword>
<reference evidence="4 5" key="1">
    <citation type="submission" date="2018-09" db="EMBL/GenBank/DDBJ databases">
        <title>Genomic Encyclopedia of Archaeal and Bacterial Type Strains, Phase II (KMG-II): from individual species to whole genera.</title>
        <authorList>
            <person name="Goeker M."/>
        </authorList>
    </citation>
    <scope>NUCLEOTIDE SEQUENCE [LARGE SCALE GENOMIC DNA]</scope>
    <source>
        <strain evidence="4 5">DSM 13151</strain>
    </source>
</reference>
<feature type="region of interest" description="Disordered" evidence="1">
    <location>
        <begin position="1"/>
        <end position="95"/>
    </location>
</feature>
<dbReference type="InterPro" id="IPR035986">
    <property type="entry name" value="PKD_dom_sf"/>
</dbReference>
<evidence type="ECO:0000313" key="5">
    <source>
        <dbReference type="Proteomes" id="UP000283805"/>
    </source>
</evidence>
<accession>A0A3R7KJQ3</accession>
<keyword evidence="5" id="KW-1185">Reference proteome</keyword>
<proteinExistence type="predicted"/>
<keyword evidence="2" id="KW-0812">Transmembrane</keyword>
<comment type="caution">
    <text evidence="4">The sequence shown here is derived from an EMBL/GenBank/DDBJ whole genome shotgun (WGS) entry which is preliminary data.</text>
</comment>
<name>A0A3R7KJQ3_9EURY</name>
<dbReference type="SUPFAM" id="SSF49299">
    <property type="entry name" value="PKD domain"/>
    <property type="match status" value="1"/>
</dbReference>
<dbReference type="Gene3D" id="2.60.40.10">
    <property type="entry name" value="Immunoglobulins"/>
    <property type="match status" value="3"/>
</dbReference>
<dbReference type="InterPro" id="IPR000601">
    <property type="entry name" value="PKD_dom"/>
</dbReference>
<sequence length="735" mass="78580">MARVEPQVRSPVPATDKRIRSTAAFGPVKNESDGENGSTTDSGNESSFDSENETATGSAENETKTAPTATFEAPKTASTGETVSFNASESDPGVDDEIGAYVWEINGPDTQDEVITWEPTLEYTFDEPGTTDVVLEVLTEANHRAETTATIEIVDRSPTVIGRLAGTDDEGLSQTVQLREDGEVVAENVTRDDGSFTLSTDESGTYEIVAVNPTLVGNSSEPDSGPADYVDLYAIDTVRFHENDETIDVGTHILPDPHVLETVVVGNQSETAAEDATVTYTHSSNGAIVTFETTTDADGRPIPESDRPLTVAGDVVIEVEPPDDGFVPRTQIETITVDKTTNHTVRLPEVINVSLEAAPDPVPVGENVTVTVANSNRPVESVSWTIGEQERNHTAGRRESPSLEIPITDLKNLTASALVRGTAGTETNVSTTIDVIEPDRTLDIKRPDRIRTHESFVVTAVQTADSDANLPRLETYAWELRDSDETIATKRTNESTAEFTVEALGEYTLAVEARDEFGLTETTTVAVDADVTPSWATNRSSYFELDDVEAPADVAPGGTVPVTVTTTNTGEVPDLVDVTVDTESGDVERTRLELGTGETESVTLEHAAPNATGEYRLVVATEDNRATVPYTVSRNASETATSARSASAASDEPRELELLPVPSVGTDVHIGSKSAGWTILHDAVLTSSVLAILLGFGLVGYAIYTQPDRNRNDRSASPLSVDTADNESKPGEERP</sequence>
<dbReference type="InterPro" id="IPR013783">
    <property type="entry name" value="Ig-like_fold"/>
</dbReference>
<feature type="region of interest" description="Disordered" evidence="1">
    <location>
        <begin position="709"/>
        <end position="735"/>
    </location>
</feature>
<dbReference type="EMBL" id="RAPO01000003">
    <property type="protein sequence ID" value="RKD93562.1"/>
    <property type="molecule type" value="Genomic_DNA"/>
</dbReference>
<evidence type="ECO:0000256" key="1">
    <source>
        <dbReference type="SAM" id="MobiDB-lite"/>
    </source>
</evidence>
<evidence type="ECO:0000313" key="4">
    <source>
        <dbReference type="EMBL" id="RKD93562.1"/>
    </source>
</evidence>
<dbReference type="AlphaFoldDB" id="A0A3R7KJQ3"/>
<feature type="transmembrane region" description="Helical" evidence="2">
    <location>
        <begin position="683"/>
        <end position="704"/>
    </location>
</feature>
<evidence type="ECO:0000259" key="3">
    <source>
        <dbReference type="PROSITE" id="PS50093"/>
    </source>
</evidence>
<feature type="compositionally biased region" description="Polar residues" evidence="1">
    <location>
        <begin position="76"/>
        <end position="89"/>
    </location>
</feature>
<dbReference type="PROSITE" id="PS50093">
    <property type="entry name" value="PKD"/>
    <property type="match status" value="1"/>
</dbReference>
<feature type="compositionally biased region" description="Basic and acidic residues" evidence="1">
    <location>
        <begin position="726"/>
        <end position="735"/>
    </location>
</feature>
<keyword evidence="2" id="KW-0472">Membrane</keyword>
<gene>
    <name evidence="4" type="ORF">ATJ93_3192</name>
</gene>
<feature type="domain" description="PKD" evidence="3">
    <location>
        <begin position="461"/>
        <end position="534"/>
    </location>
</feature>
<evidence type="ECO:0000256" key="2">
    <source>
        <dbReference type="SAM" id="Phobius"/>
    </source>
</evidence>
<organism evidence="4 5">
    <name type="scientific">Halopiger aswanensis</name>
    <dbReference type="NCBI Taxonomy" id="148449"/>
    <lineage>
        <taxon>Archaea</taxon>
        <taxon>Methanobacteriati</taxon>
        <taxon>Methanobacteriota</taxon>
        <taxon>Stenosarchaea group</taxon>
        <taxon>Halobacteria</taxon>
        <taxon>Halobacteriales</taxon>
        <taxon>Natrialbaceae</taxon>
        <taxon>Halopiger</taxon>
    </lineage>
</organism>
<dbReference type="Proteomes" id="UP000283805">
    <property type="component" value="Unassembled WGS sequence"/>
</dbReference>
<protein>
    <recommendedName>
        <fullName evidence="3">PKD domain-containing protein</fullName>
    </recommendedName>
</protein>
<feature type="compositionally biased region" description="Polar residues" evidence="1">
    <location>
        <begin position="35"/>
        <end position="68"/>
    </location>
</feature>
<feature type="region of interest" description="Disordered" evidence="1">
    <location>
        <begin position="634"/>
        <end position="654"/>
    </location>
</feature>
<feature type="compositionally biased region" description="Low complexity" evidence="1">
    <location>
        <begin position="634"/>
        <end position="650"/>
    </location>
</feature>